<evidence type="ECO:0000313" key="2">
    <source>
        <dbReference type="EMBL" id="QIK76928.1"/>
    </source>
</evidence>
<organism evidence="2 3">
    <name type="scientific">Nocardioides piscis</name>
    <dbReference type="NCBI Taxonomy" id="2714938"/>
    <lineage>
        <taxon>Bacteria</taxon>
        <taxon>Bacillati</taxon>
        <taxon>Actinomycetota</taxon>
        <taxon>Actinomycetes</taxon>
        <taxon>Propionibacteriales</taxon>
        <taxon>Nocardioidaceae</taxon>
        <taxon>Nocardioides</taxon>
    </lineage>
</organism>
<keyword evidence="1" id="KW-1133">Transmembrane helix</keyword>
<dbReference type="Proteomes" id="UP000502035">
    <property type="component" value="Chromosome"/>
</dbReference>
<protein>
    <submittedName>
        <fullName evidence="2">Uncharacterized protein</fullName>
    </submittedName>
</protein>
<gene>
    <name evidence="2" type="ORF">G7071_17310</name>
</gene>
<sequence>MSETVRTSPEVDSFVAAVRARFTDLDAAEREELLGGLEADTSDLVAERGPEALADPDAYAAELRAAAGLADFAPPRRAMPTLGLGVILDDLHALWDRTLDGLPGSPRGFVESFQPSWWVLRGFVAWMVVQDVRGGNQVFVTAPWLVVLGLLVVASVQLGRAGWGLSVLKSAAAGRLAVAGLNVFALTMLPGAVDRLNWMVAESRGADLYGYEWYESPADTTRSNVITYQGREVCTLRVVDRDGDRVTGLRVLDATAERLLPMDNPDC</sequence>
<keyword evidence="1" id="KW-0812">Transmembrane</keyword>
<name>A0A6G7YJL7_9ACTN</name>
<feature type="transmembrane region" description="Helical" evidence="1">
    <location>
        <begin position="138"/>
        <end position="158"/>
    </location>
</feature>
<evidence type="ECO:0000313" key="3">
    <source>
        <dbReference type="Proteomes" id="UP000502035"/>
    </source>
</evidence>
<reference evidence="2 3" key="1">
    <citation type="submission" date="2020-03" db="EMBL/GenBank/DDBJ databases">
        <title>Nocardioides sp. nov., isolated from fish.</title>
        <authorList>
            <person name="Hyun D.-W."/>
            <person name="Bae J.-W."/>
        </authorList>
    </citation>
    <scope>NUCLEOTIDE SEQUENCE [LARGE SCALE GENOMIC DNA]</scope>
    <source>
        <strain evidence="2 3">HDW12A</strain>
    </source>
</reference>
<keyword evidence="3" id="KW-1185">Reference proteome</keyword>
<keyword evidence="1" id="KW-0472">Membrane</keyword>
<evidence type="ECO:0000256" key="1">
    <source>
        <dbReference type="SAM" id="Phobius"/>
    </source>
</evidence>
<feature type="transmembrane region" description="Helical" evidence="1">
    <location>
        <begin position="170"/>
        <end position="189"/>
    </location>
</feature>
<dbReference type="RefSeq" id="WP_166320612.1">
    <property type="nucleotide sequence ID" value="NZ_CP049866.1"/>
</dbReference>
<dbReference type="KEGG" id="npi:G7071_17310"/>
<dbReference type="AlphaFoldDB" id="A0A6G7YJL7"/>
<dbReference type="EMBL" id="CP049866">
    <property type="protein sequence ID" value="QIK76928.1"/>
    <property type="molecule type" value="Genomic_DNA"/>
</dbReference>
<accession>A0A6G7YJL7</accession>
<proteinExistence type="predicted"/>